<accession>A0A0C2XQU8</accession>
<organism evidence="1 2">
    <name type="scientific">Serendipita vermifera MAFF 305830</name>
    <dbReference type="NCBI Taxonomy" id="933852"/>
    <lineage>
        <taxon>Eukaryota</taxon>
        <taxon>Fungi</taxon>
        <taxon>Dikarya</taxon>
        <taxon>Basidiomycota</taxon>
        <taxon>Agaricomycotina</taxon>
        <taxon>Agaricomycetes</taxon>
        <taxon>Sebacinales</taxon>
        <taxon>Serendipitaceae</taxon>
        <taxon>Serendipita</taxon>
    </lineage>
</organism>
<evidence type="ECO:0000313" key="2">
    <source>
        <dbReference type="Proteomes" id="UP000054097"/>
    </source>
</evidence>
<dbReference type="AlphaFoldDB" id="A0A0C2XQU8"/>
<dbReference type="HOGENOM" id="CLU_1846334_0_0_1"/>
<protein>
    <submittedName>
        <fullName evidence="1">Uncharacterized protein</fullName>
    </submittedName>
</protein>
<gene>
    <name evidence="1" type="ORF">M408DRAFT_257763</name>
</gene>
<evidence type="ECO:0000313" key="1">
    <source>
        <dbReference type="EMBL" id="KIM31332.1"/>
    </source>
</evidence>
<dbReference type="EMBL" id="KN824282">
    <property type="protein sequence ID" value="KIM31332.1"/>
    <property type="molecule type" value="Genomic_DNA"/>
</dbReference>
<reference evidence="1 2" key="1">
    <citation type="submission" date="2014-04" db="EMBL/GenBank/DDBJ databases">
        <authorList>
            <consortium name="DOE Joint Genome Institute"/>
            <person name="Kuo A."/>
            <person name="Zuccaro A."/>
            <person name="Kohler A."/>
            <person name="Nagy L.G."/>
            <person name="Floudas D."/>
            <person name="Copeland A."/>
            <person name="Barry K.W."/>
            <person name="Cichocki N."/>
            <person name="Veneault-Fourrey C."/>
            <person name="LaButti K."/>
            <person name="Lindquist E.A."/>
            <person name="Lipzen A."/>
            <person name="Lundell T."/>
            <person name="Morin E."/>
            <person name="Murat C."/>
            <person name="Sun H."/>
            <person name="Tunlid A."/>
            <person name="Henrissat B."/>
            <person name="Grigoriev I.V."/>
            <person name="Hibbett D.S."/>
            <person name="Martin F."/>
            <person name="Nordberg H.P."/>
            <person name="Cantor M.N."/>
            <person name="Hua S.X."/>
        </authorList>
    </citation>
    <scope>NUCLEOTIDE SEQUENCE [LARGE SCALE GENOMIC DNA]</scope>
    <source>
        <strain evidence="1 2">MAFF 305830</strain>
    </source>
</reference>
<keyword evidence="2" id="KW-1185">Reference proteome</keyword>
<proteinExistence type="predicted"/>
<reference evidence="2" key="2">
    <citation type="submission" date="2015-01" db="EMBL/GenBank/DDBJ databases">
        <title>Evolutionary Origins and Diversification of the Mycorrhizal Mutualists.</title>
        <authorList>
            <consortium name="DOE Joint Genome Institute"/>
            <consortium name="Mycorrhizal Genomics Consortium"/>
            <person name="Kohler A."/>
            <person name="Kuo A."/>
            <person name="Nagy L.G."/>
            <person name="Floudas D."/>
            <person name="Copeland A."/>
            <person name="Barry K.W."/>
            <person name="Cichocki N."/>
            <person name="Veneault-Fourrey C."/>
            <person name="LaButti K."/>
            <person name="Lindquist E.A."/>
            <person name="Lipzen A."/>
            <person name="Lundell T."/>
            <person name="Morin E."/>
            <person name="Murat C."/>
            <person name="Riley R."/>
            <person name="Ohm R."/>
            <person name="Sun H."/>
            <person name="Tunlid A."/>
            <person name="Henrissat B."/>
            <person name="Grigoriev I.V."/>
            <person name="Hibbett D.S."/>
            <person name="Martin F."/>
        </authorList>
    </citation>
    <scope>NUCLEOTIDE SEQUENCE [LARGE SCALE GENOMIC DNA]</scope>
    <source>
        <strain evidence="2">MAFF 305830</strain>
    </source>
</reference>
<sequence>MFIHKLFPDVVHDERPAKRRKIDVLIPVAASGVGHSHHGTVGSQDLICCSICNQPANTRRSFCCPSCQQFWTKMTNGARPQLHLLPLVNALPVWTRLMPMLCAPVYHWPREHCRQIPYSYERSANEEIRLTARAATVLF</sequence>
<dbReference type="Proteomes" id="UP000054097">
    <property type="component" value="Unassembled WGS sequence"/>
</dbReference>
<name>A0A0C2XQU8_SERVB</name>